<keyword evidence="2" id="KW-1185">Reference proteome</keyword>
<comment type="caution">
    <text evidence="1">The sequence shown here is derived from an EMBL/GenBank/DDBJ whole genome shotgun (WGS) entry which is preliminary data.</text>
</comment>
<accession>A0ABW5KE76</accession>
<dbReference type="EMBL" id="JBHULR010000003">
    <property type="protein sequence ID" value="MFD2547271.1"/>
    <property type="molecule type" value="Genomic_DNA"/>
</dbReference>
<protein>
    <submittedName>
        <fullName evidence="1">Uncharacterized protein</fullName>
    </submittedName>
</protein>
<evidence type="ECO:0000313" key="2">
    <source>
        <dbReference type="Proteomes" id="UP001597545"/>
    </source>
</evidence>
<dbReference type="RefSeq" id="WP_380901862.1">
    <property type="nucleotide sequence ID" value="NZ_JBHUEG010000007.1"/>
</dbReference>
<gene>
    <name evidence="1" type="ORF">ACFSR5_06370</name>
</gene>
<evidence type="ECO:0000313" key="1">
    <source>
        <dbReference type="EMBL" id="MFD2547271.1"/>
    </source>
</evidence>
<name>A0ABW5KE76_9SPHI</name>
<sequence>MMISLRTPSTGIRLGCYLGIVLLADHPNKGHFYRKNRVIGVTCRPITAQVIPLHEVGGDLKSQVFSTIENDMRFRKFL</sequence>
<organism evidence="1 2">
    <name type="scientific">Sphingobacterium suaedae</name>
    <dbReference type="NCBI Taxonomy" id="1686402"/>
    <lineage>
        <taxon>Bacteria</taxon>
        <taxon>Pseudomonadati</taxon>
        <taxon>Bacteroidota</taxon>
        <taxon>Sphingobacteriia</taxon>
        <taxon>Sphingobacteriales</taxon>
        <taxon>Sphingobacteriaceae</taxon>
        <taxon>Sphingobacterium</taxon>
    </lineage>
</organism>
<dbReference type="Proteomes" id="UP001597545">
    <property type="component" value="Unassembled WGS sequence"/>
</dbReference>
<proteinExistence type="predicted"/>
<reference evidence="2" key="1">
    <citation type="journal article" date="2019" name="Int. J. Syst. Evol. Microbiol.">
        <title>The Global Catalogue of Microorganisms (GCM) 10K type strain sequencing project: providing services to taxonomists for standard genome sequencing and annotation.</title>
        <authorList>
            <consortium name="The Broad Institute Genomics Platform"/>
            <consortium name="The Broad Institute Genome Sequencing Center for Infectious Disease"/>
            <person name="Wu L."/>
            <person name="Ma J."/>
        </authorList>
    </citation>
    <scope>NUCLEOTIDE SEQUENCE [LARGE SCALE GENOMIC DNA]</scope>
    <source>
        <strain evidence="2">KCTC 42662</strain>
    </source>
</reference>